<dbReference type="AlphaFoldDB" id="A0A848DF39"/>
<keyword evidence="1" id="KW-0812">Transmembrane</keyword>
<sequence length="235" mass="24570">MSGAHHTVRRGPGRAVLAAVGTVAATAAVIGVFYGAGRVAGVPFEVFSKEPVDVLSAPRYTGWFAHLVVLVWQVAATAALVGALVLRRGGHREAAMFLGSGGVLTGVMVVDDFFLLHEAVYPKLGVPEEAVYVLYAMGAAAFVWRFRGRLGSDVVLLVAAYAFWGVSVGLDVLYSFGGPLALLPEDGTKATGTALWAVLMVRLTLAELDAVLQGRRGATHPPAGREVVGRDVATS</sequence>
<comment type="caution">
    <text evidence="2">The sequence shown here is derived from an EMBL/GenBank/DDBJ whole genome shotgun (WGS) entry which is preliminary data.</text>
</comment>
<accession>A0A848DF39</accession>
<evidence type="ECO:0000256" key="1">
    <source>
        <dbReference type="SAM" id="Phobius"/>
    </source>
</evidence>
<gene>
    <name evidence="2" type="ORF">HF519_06045</name>
</gene>
<feature type="transmembrane region" description="Helical" evidence="1">
    <location>
        <begin position="15"/>
        <end position="36"/>
    </location>
</feature>
<evidence type="ECO:0000313" key="3">
    <source>
        <dbReference type="Proteomes" id="UP000586918"/>
    </source>
</evidence>
<keyword evidence="1" id="KW-0472">Membrane</keyword>
<organism evidence="2 3">
    <name type="scientific">Pseudonocardia bannensis</name>
    <dbReference type="NCBI Taxonomy" id="630973"/>
    <lineage>
        <taxon>Bacteria</taxon>
        <taxon>Bacillati</taxon>
        <taxon>Actinomycetota</taxon>
        <taxon>Actinomycetes</taxon>
        <taxon>Pseudonocardiales</taxon>
        <taxon>Pseudonocardiaceae</taxon>
        <taxon>Pseudonocardia</taxon>
    </lineage>
</organism>
<proteinExistence type="predicted"/>
<feature type="transmembrane region" description="Helical" evidence="1">
    <location>
        <begin position="154"/>
        <end position="174"/>
    </location>
</feature>
<dbReference type="Proteomes" id="UP000586918">
    <property type="component" value="Unassembled WGS sequence"/>
</dbReference>
<keyword evidence="3" id="KW-1185">Reference proteome</keyword>
<feature type="transmembrane region" description="Helical" evidence="1">
    <location>
        <begin position="63"/>
        <end position="86"/>
    </location>
</feature>
<name>A0A848DF39_9PSEU</name>
<reference evidence="2 3" key="1">
    <citation type="submission" date="2020-04" db="EMBL/GenBank/DDBJ databases">
        <authorList>
            <person name="Klaysubun C."/>
            <person name="Duangmal K."/>
            <person name="Lipun K."/>
        </authorList>
    </citation>
    <scope>NUCLEOTIDE SEQUENCE [LARGE SCALE GENOMIC DNA]</scope>
    <source>
        <strain evidence="2 3">DSM 45300</strain>
    </source>
</reference>
<evidence type="ECO:0000313" key="2">
    <source>
        <dbReference type="EMBL" id="NMH91161.1"/>
    </source>
</evidence>
<dbReference type="EMBL" id="JAAXKZ010000013">
    <property type="protein sequence ID" value="NMH91161.1"/>
    <property type="molecule type" value="Genomic_DNA"/>
</dbReference>
<keyword evidence="1" id="KW-1133">Transmembrane helix</keyword>
<feature type="transmembrane region" description="Helical" evidence="1">
    <location>
        <begin position="130"/>
        <end position="147"/>
    </location>
</feature>
<dbReference type="RefSeq" id="WP_169410930.1">
    <property type="nucleotide sequence ID" value="NZ_JAAXKZ010000013.1"/>
</dbReference>
<feature type="transmembrane region" description="Helical" evidence="1">
    <location>
        <begin position="93"/>
        <end position="110"/>
    </location>
</feature>
<protein>
    <submittedName>
        <fullName evidence="2">Uncharacterized protein</fullName>
    </submittedName>
</protein>